<dbReference type="HOGENOM" id="CLU_381761_0_0_1"/>
<keyword evidence="3" id="KW-1185">Reference proteome</keyword>
<feature type="compositionally biased region" description="Pro residues" evidence="1">
    <location>
        <begin position="540"/>
        <end position="554"/>
    </location>
</feature>
<feature type="compositionally biased region" description="Polar residues" evidence="1">
    <location>
        <begin position="609"/>
        <end position="622"/>
    </location>
</feature>
<feature type="compositionally biased region" description="Polar residues" evidence="1">
    <location>
        <begin position="506"/>
        <end position="520"/>
    </location>
</feature>
<comment type="caution">
    <text evidence="2">The sequence shown here is derived from an EMBL/GenBank/DDBJ whole genome shotgun (WGS) entry which is preliminary data.</text>
</comment>
<protein>
    <submittedName>
        <fullName evidence="2">Uncharacterized protein</fullName>
    </submittedName>
</protein>
<feature type="compositionally biased region" description="Polar residues" evidence="1">
    <location>
        <begin position="475"/>
        <end position="498"/>
    </location>
</feature>
<feature type="compositionally biased region" description="Low complexity" evidence="1">
    <location>
        <begin position="692"/>
        <end position="703"/>
    </location>
</feature>
<name>A0A086T001_HAPC1</name>
<dbReference type="AlphaFoldDB" id="A0A086T001"/>
<feature type="compositionally biased region" description="Basic residues" evidence="1">
    <location>
        <begin position="459"/>
        <end position="471"/>
    </location>
</feature>
<evidence type="ECO:0000313" key="2">
    <source>
        <dbReference type="EMBL" id="KFH42683.1"/>
    </source>
</evidence>
<accession>A0A086T001</accession>
<feature type="region of interest" description="Disordered" evidence="1">
    <location>
        <begin position="761"/>
        <end position="780"/>
    </location>
</feature>
<feature type="compositionally biased region" description="Polar residues" evidence="1">
    <location>
        <begin position="661"/>
        <end position="671"/>
    </location>
</feature>
<feature type="compositionally biased region" description="Polar residues" evidence="1">
    <location>
        <begin position="105"/>
        <end position="127"/>
    </location>
</feature>
<reference evidence="3" key="1">
    <citation type="journal article" date="2014" name="Genome Announc.">
        <title>Genome sequence and annotation of Acremonium chrysogenum, producer of the beta-lactam antibiotic cephalosporin C.</title>
        <authorList>
            <person name="Terfehr D."/>
            <person name="Dahlmann T.A."/>
            <person name="Specht T."/>
            <person name="Zadra I."/>
            <person name="Kuernsteiner H."/>
            <person name="Kueck U."/>
        </authorList>
    </citation>
    <scope>NUCLEOTIDE SEQUENCE [LARGE SCALE GENOMIC DNA]</scope>
    <source>
        <strain evidence="3">ATCC 11550 / CBS 779.69 / DSM 880 / IAM 14645 / JCM 23072 / IMI 49137</strain>
    </source>
</reference>
<feature type="compositionally biased region" description="Gly residues" evidence="1">
    <location>
        <begin position="764"/>
        <end position="773"/>
    </location>
</feature>
<feature type="region of interest" description="Disordered" evidence="1">
    <location>
        <begin position="1"/>
        <end position="150"/>
    </location>
</feature>
<feature type="compositionally biased region" description="Low complexity" evidence="1">
    <location>
        <begin position="58"/>
        <end position="74"/>
    </location>
</feature>
<proteinExistence type="predicted"/>
<feature type="compositionally biased region" description="Pro residues" evidence="1">
    <location>
        <begin position="200"/>
        <end position="253"/>
    </location>
</feature>
<feature type="compositionally biased region" description="Polar residues" evidence="1">
    <location>
        <begin position="527"/>
        <end position="536"/>
    </location>
</feature>
<feature type="region of interest" description="Disordered" evidence="1">
    <location>
        <begin position="350"/>
        <end position="745"/>
    </location>
</feature>
<dbReference type="STRING" id="857340.A0A086T001"/>
<feature type="compositionally biased region" description="Polar residues" evidence="1">
    <location>
        <begin position="400"/>
        <end position="409"/>
    </location>
</feature>
<feature type="compositionally biased region" description="Low complexity" evidence="1">
    <location>
        <begin position="574"/>
        <end position="588"/>
    </location>
</feature>
<gene>
    <name evidence="2" type="ORF">ACRE_065900</name>
</gene>
<evidence type="ECO:0000313" key="3">
    <source>
        <dbReference type="Proteomes" id="UP000029964"/>
    </source>
</evidence>
<feature type="compositionally biased region" description="Low complexity" evidence="1">
    <location>
        <begin position="1"/>
        <end position="15"/>
    </location>
</feature>
<dbReference type="OrthoDB" id="5243398at2759"/>
<feature type="compositionally biased region" description="Low complexity" evidence="1">
    <location>
        <begin position="626"/>
        <end position="645"/>
    </location>
</feature>
<feature type="compositionally biased region" description="Basic residues" evidence="1">
    <location>
        <begin position="360"/>
        <end position="373"/>
    </location>
</feature>
<feature type="compositionally biased region" description="Low complexity" evidence="1">
    <location>
        <begin position="724"/>
        <end position="741"/>
    </location>
</feature>
<dbReference type="Proteomes" id="UP000029964">
    <property type="component" value="Unassembled WGS sequence"/>
</dbReference>
<organism evidence="2 3">
    <name type="scientific">Hapsidospora chrysogenum (strain ATCC 11550 / CBS 779.69 / DSM 880 / IAM 14645 / JCM 23072 / IMI 49137)</name>
    <name type="common">Acremonium chrysogenum</name>
    <dbReference type="NCBI Taxonomy" id="857340"/>
    <lineage>
        <taxon>Eukaryota</taxon>
        <taxon>Fungi</taxon>
        <taxon>Dikarya</taxon>
        <taxon>Ascomycota</taxon>
        <taxon>Pezizomycotina</taxon>
        <taxon>Sordariomycetes</taxon>
        <taxon>Hypocreomycetidae</taxon>
        <taxon>Hypocreales</taxon>
        <taxon>Bionectriaceae</taxon>
        <taxon>Hapsidospora</taxon>
    </lineage>
</organism>
<sequence length="780" mass="80526">MSSDSSAQSPTSASPGNQILAEESAAQPVADDSHNPPAANAAAGSTSPSNQQPPPAPATTTTTTTTTTTITSTAEEGNGIAAATPVVLPHDPDKAATPSRPGRARTTTAGSAGSRTNTPTNNGSVSTDLPDWRSRNPVPRNIMNLPSEKEGNFAVTRMGVYKKPAMDERDLAAKRSSEATRAAAEAALSNGYSSYRRPRFPWPPQDLDPPHFAPLPPRGTPPQPPPPPPPGYSQPHTPPQQPPAPAAPPPPRNQGPAPADAKAEQARLLTFLRSLHPVLVVDQLCKALAYFGGIPGAPPPGDHAGFPQSDRTNGSGALFVGWLSEIFPPADLPTSASYAGAMLGNDAGLAGNTTSISPVKRPRGRPKGSKSSKTRSDKGVRKGPLRQSGGEGTGAEAVASQASPENNPATAVAGDSQHPEASGQPPRASDGPGAQSSAGEDSTSQPQQPATPTPSAPTTRRRGRPKGSKNRPRSELTNTPAEASSAASGPQESPSQNVARAAVAAHNTQYQAPYTNSQSVPRAVTASEPTLSQHAQYWSDPPPQSPRNPGPPSDQPAGGNTRKRGLEQSALSNRTTQAGQASAQGRQQLPPDAQGSQHKRRRTSRETDVSFTSRSGDSQSSGPGLPAAASMNSSGSNTSTPNPSSEGLGPQSPMNAPPASRPNSTQMSQQAAPRDIRAPPPQQQHHHHHRQQQQGHFAQPQSHPQKTSLSRHGPPRTNSGGNRPQATTTAPAAPSGTSNPGLGDSQYVSMQYALDASRALQQGNPGGLAGGAFNGYASRQ</sequence>
<feature type="compositionally biased region" description="Polar residues" evidence="1">
    <location>
        <begin position="704"/>
        <end position="722"/>
    </location>
</feature>
<dbReference type="EMBL" id="JPKY01000088">
    <property type="protein sequence ID" value="KFH42683.1"/>
    <property type="molecule type" value="Genomic_DNA"/>
</dbReference>
<feature type="region of interest" description="Disordered" evidence="1">
    <location>
        <begin position="193"/>
        <end position="262"/>
    </location>
</feature>
<evidence type="ECO:0000256" key="1">
    <source>
        <dbReference type="SAM" id="MobiDB-lite"/>
    </source>
</evidence>